<evidence type="ECO:0000313" key="2">
    <source>
        <dbReference type="Proteomes" id="UP000471293"/>
    </source>
</evidence>
<sequence>MTVAVSGFMSVASGCGLLGQEAGAAKPSRVPPAPFTGETVAGEISAYTAAAGLPEGDTSLDGLPEGGWRACVVPWSGQVPEDVAAAGFEGTEERLRSHDWEIVSSHAEGEAVFRTFAKRGWKLYARSWALLGPDRTRSVTFTGVEDGCEVPGEVRDEYTDPAAP</sequence>
<dbReference type="RefSeq" id="WP_164346070.1">
    <property type="nucleotide sequence ID" value="NZ_JAAGLQ010000385.1"/>
</dbReference>
<accession>A0A6N9U9H3</accession>
<dbReference type="EMBL" id="JAAGLQ010000385">
    <property type="protein sequence ID" value="NEA17445.1"/>
    <property type="molecule type" value="Genomic_DNA"/>
</dbReference>
<gene>
    <name evidence="1" type="ORF">G3I29_18410</name>
</gene>
<organism evidence="1 2">
    <name type="scientific">Streptomyces halstedii</name>
    <dbReference type="NCBI Taxonomy" id="1944"/>
    <lineage>
        <taxon>Bacteria</taxon>
        <taxon>Bacillati</taxon>
        <taxon>Actinomycetota</taxon>
        <taxon>Actinomycetes</taxon>
        <taxon>Kitasatosporales</taxon>
        <taxon>Streptomycetaceae</taxon>
        <taxon>Streptomyces</taxon>
    </lineage>
</organism>
<dbReference type="AlphaFoldDB" id="A0A6N9U9H3"/>
<proteinExistence type="predicted"/>
<comment type="caution">
    <text evidence="1">The sequence shown here is derived from an EMBL/GenBank/DDBJ whole genome shotgun (WGS) entry which is preliminary data.</text>
</comment>
<protein>
    <submittedName>
        <fullName evidence="1">Uncharacterized protein</fullName>
    </submittedName>
</protein>
<reference evidence="1 2" key="1">
    <citation type="submission" date="2020-01" db="EMBL/GenBank/DDBJ databases">
        <title>Insect and environment-associated Actinomycetes.</title>
        <authorList>
            <person name="Currrie C."/>
            <person name="Chevrette M."/>
            <person name="Carlson C."/>
            <person name="Stubbendieck R."/>
            <person name="Wendt-Pienkowski E."/>
        </authorList>
    </citation>
    <scope>NUCLEOTIDE SEQUENCE [LARGE SCALE GENOMIC DNA]</scope>
    <source>
        <strain evidence="1 2">SID11342</strain>
    </source>
</reference>
<name>A0A6N9U9H3_STRHA</name>
<dbReference type="Proteomes" id="UP000471293">
    <property type="component" value="Unassembled WGS sequence"/>
</dbReference>
<evidence type="ECO:0000313" key="1">
    <source>
        <dbReference type="EMBL" id="NEA17445.1"/>
    </source>
</evidence>